<protein>
    <submittedName>
        <fullName evidence="1">Uncharacterized protein</fullName>
    </submittedName>
</protein>
<accession>A0A975BSD5</accession>
<reference evidence="1" key="1">
    <citation type="journal article" date="2021" name="Microb. Physiol.">
        <title>Proteogenomic Insights into the Physiology of Marine, Sulfate-Reducing, Filamentous Desulfonema limicola and Desulfonema magnum.</title>
        <authorList>
            <person name="Schnaars V."/>
            <person name="Wohlbrand L."/>
            <person name="Scheve S."/>
            <person name="Hinrichs C."/>
            <person name="Reinhardt R."/>
            <person name="Rabus R."/>
        </authorList>
    </citation>
    <scope>NUCLEOTIDE SEQUENCE</scope>
    <source>
        <strain evidence="1">4be13</strain>
    </source>
</reference>
<sequence>MDNLRTNKDGARKKLRGELNLENPAGAMEDAVSGYRKKRCSDEWINTRLKGVGNRLIFSNTMADTCNTRPDFAGATNSGYKEMFDMVKSEIVRYLGLTKAQARKMRDYLSQLALQGISLYEVAATQKMQESGRILTRKEQVRIVQDCAAMVAPSIHNLAAYLGIDLVSGKKLIAE</sequence>
<evidence type="ECO:0000313" key="2">
    <source>
        <dbReference type="Proteomes" id="UP000663722"/>
    </source>
</evidence>
<proteinExistence type="predicted"/>
<gene>
    <name evidence="1" type="ORF">dnm_069090</name>
</gene>
<organism evidence="1 2">
    <name type="scientific">Desulfonema magnum</name>
    <dbReference type="NCBI Taxonomy" id="45655"/>
    <lineage>
        <taxon>Bacteria</taxon>
        <taxon>Pseudomonadati</taxon>
        <taxon>Thermodesulfobacteriota</taxon>
        <taxon>Desulfobacteria</taxon>
        <taxon>Desulfobacterales</taxon>
        <taxon>Desulfococcaceae</taxon>
        <taxon>Desulfonema</taxon>
    </lineage>
</organism>
<keyword evidence="2" id="KW-1185">Reference proteome</keyword>
<dbReference type="EMBL" id="CP061800">
    <property type="protein sequence ID" value="QTA90847.1"/>
    <property type="molecule type" value="Genomic_DNA"/>
</dbReference>
<dbReference type="KEGG" id="dmm:dnm_069090"/>
<evidence type="ECO:0000313" key="1">
    <source>
        <dbReference type="EMBL" id="QTA90847.1"/>
    </source>
</evidence>
<name>A0A975BSD5_9BACT</name>
<dbReference type="Proteomes" id="UP000663722">
    <property type="component" value="Chromosome"/>
</dbReference>
<dbReference type="AlphaFoldDB" id="A0A975BSD5"/>